<sequence length="365" mass="39336">MSSDDKVGSSEGSLPTDEAAQDLKKLGYNQEMTRNRGLAHVLFTMLISLSVRAAAGRRPASFALGFFDPSASGWTAGWSFFIGLLPPAYTYSAMGMIASMCEEVRNPAKQVPQALAWSIPIGFLTGLVFLLPVVFTLPDISMLLAVPGGQPIGVLFTTIMGSRGGGFGMWFIIFMIGIFCAISICCAASRATWSFARDRAIPYSTFFGKVNHGVLEGVPLNAYLLSTLVQVLLGLIFLGSSAAFNAFVGVAVICLGASYAMPVLLSVLDRRRQMLDAPYSLGRWGYFINWIAVSWVLFEIVLFSMPAVVPVNSTSMNYASVVFIGFAVISGVWYIINGRQHYTGPPIPGDSMANDQIPTPLKGDQ</sequence>
<dbReference type="Proteomes" id="UP000559027">
    <property type="component" value="Unassembled WGS sequence"/>
</dbReference>
<proteinExistence type="predicted"/>
<feature type="transmembrane region" description="Helical" evidence="7">
    <location>
        <begin position="167"/>
        <end position="193"/>
    </location>
</feature>
<dbReference type="GO" id="GO:0016020">
    <property type="term" value="C:membrane"/>
    <property type="evidence" value="ECO:0007669"/>
    <property type="project" value="UniProtKB-SubCell"/>
</dbReference>
<evidence type="ECO:0000256" key="7">
    <source>
        <dbReference type="SAM" id="Phobius"/>
    </source>
</evidence>
<feature type="transmembrane region" description="Helical" evidence="7">
    <location>
        <begin position="37"/>
        <end position="55"/>
    </location>
</feature>
<evidence type="ECO:0000256" key="1">
    <source>
        <dbReference type="ARBA" id="ARBA00004141"/>
    </source>
</evidence>
<reference evidence="8 9" key="1">
    <citation type="journal article" date="2020" name="ISME J.">
        <title>Uncovering the hidden diversity of litter-decomposition mechanisms in mushroom-forming fungi.</title>
        <authorList>
            <person name="Floudas D."/>
            <person name="Bentzer J."/>
            <person name="Ahren D."/>
            <person name="Johansson T."/>
            <person name="Persson P."/>
            <person name="Tunlid A."/>
        </authorList>
    </citation>
    <scope>NUCLEOTIDE SEQUENCE [LARGE SCALE GENOMIC DNA]</scope>
    <source>
        <strain evidence="8 9">CBS 146.42</strain>
    </source>
</reference>
<feature type="transmembrane region" description="Helical" evidence="7">
    <location>
        <begin position="214"/>
        <end position="238"/>
    </location>
</feature>
<feature type="transmembrane region" description="Helical" evidence="7">
    <location>
        <begin position="75"/>
        <end position="94"/>
    </location>
</feature>
<feature type="transmembrane region" description="Helical" evidence="7">
    <location>
        <begin position="114"/>
        <end position="135"/>
    </location>
</feature>
<keyword evidence="9" id="KW-1185">Reference proteome</keyword>
<comment type="caution">
    <text evidence="8">The sequence shown here is derived from an EMBL/GenBank/DDBJ whole genome shotgun (WGS) entry which is preliminary data.</text>
</comment>
<dbReference type="PANTHER" id="PTHR45649:SF28">
    <property type="entry name" value="TRANSPORTER, PUTATIVE (EUROFUNG)-RELATED"/>
    <property type="match status" value="1"/>
</dbReference>
<name>A0A8H5D576_9AGAR</name>
<evidence type="ECO:0000256" key="2">
    <source>
        <dbReference type="ARBA" id="ARBA00022448"/>
    </source>
</evidence>
<comment type="subcellular location">
    <subcellularLocation>
        <location evidence="1">Membrane</location>
        <topology evidence="1">Multi-pass membrane protein</topology>
    </subcellularLocation>
</comment>
<evidence type="ECO:0000256" key="4">
    <source>
        <dbReference type="ARBA" id="ARBA00022989"/>
    </source>
</evidence>
<dbReference type="AlphaFoldDB" id="A0A8H5D576"/>
<feature type="transmembrane region" description="Helical" evidence="7">
    <location>
        <begin position="244"/>
        <end position="265"/>
    </location>
</feature>
<dbReference type="Pfam" id="PF13520">
    <property type="entry name" value="AA_permease_2"/>
    <property type="match status" value="1"/>
</dbReference>
<accession>A0A8H5D576</accession>
<evidence type="ECO:0000256" key="5">
    <source>
        <dbReference type="ARBA" id="ARBA00023136"/>
    </source>
</evidence>
<feature type="transmembrane region" description="Helical" evidence="7">
    <location>
        <begin position="315"/>
        <end position="336"/>
    </location>
</feature>
<keyword evidence="4 7" id="KW-1133">Transmembrane helix</keyword>
<evidence type="ECO:0000256" key="3">
    <source>
        <dbReference type="ARBA" id="ARBA00022692"/>
    </source>
</evidence>
<keyword evidence="3 7" id="KW-0812">Transmembrane</keyword>
<dbReference type="InterPro" id="IPR002293">
    <property type="entry name" value="AA/rel_permease1"/>
</dbReference>
<evidence type="ECO:0000313" key="9">
    <source>
        <dbReference type="Proteomes" id="UP000559027"/>
    </source>
</evidence>
<dbReference type="EMBL" id="JAACJO010000010">
    <property type="protein sequence ID" value="KAF5353418.1"/>
    <property type="molecule type" value="Genomic_DNA"/>
</dbReference>
<organism evidence="8 9">
    <name type="scientific">Leucocoprinus leucothites</name>
    <dbReference type="NCBI Taxonomy" id="201217"/>
    <lineage>
        <taxon>Eukaryota</taxon>
        <taxon>Fungi</taxon>
        <taxon>Dikarya</taxon>
        <taxon>Basidiomycota</taxon>
        <taxon>Agaricomycotina</taxon>
        <taxon>Agaricomycetes</taxon>
        <taxon>Agaricomycetidae</taxon>
        <taxon>Agaricales</taxon>
        <taxon>Agaricineae</taxon>
        <taxon>Agaricaceae</taxon>
        <taxon>Leucocoprinus</taxon>
    </lineage>
</organism>
<feature type="transmembrane region" description="Helical" evidence="7">
    <location>
        <begin position="286"/>
        <end position="309"/>
    </location>
</feature>
<evidence type="ECO:0000256" key="6">
    <source>
        <dbReference type="SAM" id="MobiDB-lite"/>
    </source>
</evidence>
<dbReference type="GO" id="GO:0022857">
    <property type="term" value="F:transmembrane transporter activity"/>
    <property type="evidence" value="ECO:0007669"/>
    <property type="project" value="InterPro"/>
</dbReference>
<feature type="region of interest" description="Disordered" evidence="6">
    <location>
        <begin position="346"/>
        <end position="365"/>
    </location>
</feature>
<protein>
    <submittedName>
        <fullName evidence="8">Uncharacterized protein</fullName>
    </submittedName>
</protein>
<keyword evidence="2" id="KW-0813">Transport</keyword>
<evidence type="ECO:0000313" key="8">
    <source>
        <dbReference type="EMBL" id="KAF5353418.1"/>
    </source>
</evidence>
<dbReference type="OrthoDB" id="3900342at2759"/>
<dbReference type="PANTHER" id="PTHR45649">
    <property type="entry name" value="AMINO-ACID PERMEASE BAT1"/>
    <property type="match status" value="1"/>
</dbReference>
<keyword evidence="5 7" id="KW-0472">Membrane</keyword>
<gene>
    <name evidence="8" type="ORF">D9756_008027</name>
</gene>
<dbReference type="Gene3D" id="1.20.1740.10">
    <property type="entry name" value="Amino acid/polyamine transporter I"/>
    <property type="match status" value="1"/>
</dbReference>